<dbReference type="InterPro" id="IPR003661">
    <property type="entry name" value="HisK_dim/P_dom"/>
</dbReference>
<evidence type="ECO:0000256" key="6">
    <source>
        <dbReference type="ARBA" id="ARBA00023012"/>
    </source>
</evidence>
<keyword evidence="3" id="KW-0597">Phosphoprotein</keyword>
<dbReference type="Proteomes" id="UP000611796">
    <property type="component" value="Unassembled WGS sequence"/>
</dbReference>
<dbReference type="Pfam" id="PF00512">
    <property type="entry name" value="HisKA"/>
    <property type="match status" value="1"/>
</dbReference>
<feature type="domain" description="Histidine kinase" evidence="8">
    <location>
        <begin position="428"/>
        <end position="650"/>
    </location>
</feature>
<dbReference type="PROSITE" id="PS50109">
    <property type="entry name" value="HIS_KIN"/>
    <property type="match status" value="1"/>
</dbReference>
<gene>
    <name evidence="9" type="ORF">H8891_02820</name>
</gene>
<keyword evidence="6" id="KW-0902">Two-component regulatory system</keyword>
<keyword evidence="7" id="KW-1133">Transmembrane helix</keyword>
<dbReference type="Gene3D" id="3.30.565.10">
    <property type="entry name" value="Histidine kinase-like ATPase, C-terminal domain"/>
    <property type="match status" value="1"/>
</dbReference>
<dbReference type="InterPro" id="IPR050736">
    <property type="entry name" value="Sensor_HK_Regulatory"/>
</dbReference>
<dbReference type="SMART" id="SM00388">
    <property type="entry name" value="HisKA"/>
    <property type="match status" value="1"/>
</dbReference>
<dbReference type="EC" id="2.7.13.3" evidence="2"/>
<comment type="caution">
    <text evidence="9">The sequence shown here is derived from an EMBL/GenBank/DDBJ whole genome shotgun (WGS) entry which is preliminary data.</text>
</comment>
<dbReference type="Gene3D" id="3.30.450.20">
    <property type="entry name" value="PAS domain"/>
    <property type="match status" value="1"/>
</dbReference>
<keyword evidence="5 9" id="KW-0418">Kinase</keyword>
<sequence>MVGVNQKLKINDKNKLATVLTISMSACLVLLYMFVLIFLFKFDLNNSIKPEYFIRFFNILLSFLAITSCLLCYSSSKKEELFIISLMYIIFFVDIVLGIFDNLTLENTIMSMKGYIAISTSIMRIVIILITAFPFKKTRKLIMDNKLLVINLVFVGAICFGYLDRESIIFPMNKDTNFFIGYNLLLVIIYTITSFIFLRKGIKENDYTYSVIGASILMLWIKAIYAITGANKPIIDIKLISTSITYMAFITIIVGLFLELIISVKKKRELKEEIKIFYNLVEENKQSCIYICDLEGNIIYSNKKIKSYFFKDEEYDKEKLTDKIKYSISTINEEVLENIKLSMKNEGCWNGKIELNSGKNIIDCSAQTVLDNSTQIIGDSNEQDIEGKSVKLVVTFTDVTEEHRMEKYIMEYEKMKNHEKVKNEFFANISHELRTPLNIFYSIVQLLDLKICNDEEDFRKYYGKYRQSLKVNCQRMLRLINNIVDITKIDVGCTKPNIVNCDIVRLIEEITMSVISYAKQKDINILFDTDIEELIIKCDPEMIERVMLNLLSNSIKFTKPNGHVFVDIHVNKEWVQIIVEDNGIGIPLHMQDLVFERFVQADKSLNRMNEGSGIGLSIVKSIIELNGGEIYLESDGKNGTEFEILLPNKKLLGDTVEDESKDYKVDVQKIELEFSDIYELY</sequence>
<feature type="transmembrane region" description="Helical" evidence="7">
    <location>
        <begin position="81"/>
        <end position="100"/>
    </location>
</feature>
<comment type="catalytic activity">
    <reaction evidence="1">
        <text>ATP + protein L-histidine = ADP + protein N-phospho-L-histidine.</text>
        <dbReference type="EC" id="2.7.13.3"/>
    </reaction>
</comment>
<proteinExistence type="predicted"/>
<dbReference type="SUPFAM" id="SSF55874">
    <property type="entry name" value="ATPase domain of HSP90 chaperone/DNA topoisomerase II/histidine kinase"/>
    <property type="match status" value="1"/>
</dbReference>
<feature type="transmembrane region" description="Helical" evidence="7">
    <location>
        <begin position="239"/>
        <end position="262"/>
    </location>
</feature>
<dbReference type="EMBL" id="JACRWD010000001">
    <property type="protein sequence ID" value="MBC6002721.1"/>
    <property type="molecule type" value="Genomic_DNA"/>
</dbReference>
<evidence type="ECO:0000313" key="9">
    <source>
        <dbReference type="EMBL" id="MBC6002721.1"/>
    </source>
</evidence>
<dbReference type="RefSeq" id="WP_187005106.1">
    <property type="nucleotide sequence ID" value="NZ_JACRWD010000001.1"/>
</dbReference>
<accession>A0ABR7K141</accession>
<reference evidence="9 10" key="1">
    <citation type="submission" date="2020-08" db="EMBL/GenBank/DDBJ databases">
        <authorList>
            <person name="Liu C."/>
            <person name="Sun Q."/>
        </authorList>
    </citation>
    <scope>NUCLEOTIDE SEQUENCE [LARGE SCALE GENOMIC DNA]</scope>
    <source>
        <strain evidence="9 10">NSJ-45</strain>
    </source>
</reference>
<dbReference type="CDD" id="cd00082">
    <property type="entry name" value="HisKA"/>
    <property type="match status" value="1"/>
</dbReference>
<protein>
    <recommendedName>
        <fullName evidence="2">histidine kinase</fullName>
        <ecNumber evidence="2">2.7.13.3</ecNumber>
    </recommendedName>
</protein>
<feature type="transmembrane region" description="Helical" evidence="7">
    <location>
        <begin position="16"/>
        <end position="40"/>
    </location>
</feature>
<keyword evidence="4" id="KW-0808">Transferase</keyword>
<dbReference type="InterPro" id="IPR005467">
    <property type="entry name" value="His_kinase_dom"/>
</dbReference>
<evidence type="ECO:0000256" key="5">
    <source>
        <dbReference type="ARBA" id="ARBA00022777"/>
    </source>
</evidence>
<evidence type="ECO:0000256" key="2">
    <source>
        <dbReference type="ARBA" id="ARBA00012438"/>
    </source>
</evidence>
<dbReference type="InterPro" id="IPR036890">
    <property type="entry name" value="HATPase_C_sf"/>
</dbReference>
<organism evidence="9 10">
    <name type="scientific">Paeniclostridium hominis</name>
    <dbReference type="NCBI Taxonomy" id="2764329"/>
    <lineage>
        <taxon>Bacteria</taxon>
        <taxon>Bacillati</taxon>
        <taxon>Bacillota</taxon>
        <taxon>Clostridia</taxon>
        <taxon>Peptostreptococcales</taxon>
        <taxon>Peptostreptococcaceae</taxon>
        <taxon>Paeniclostridium</taxon>
    </lineage>
</organism>
<dbReference type="PANTHER" id="PTHR43711">
    <property type="entry name" value="TWO-COMPONENT HISTIDINE KINASE"/>
    <property type="match status" value="1"/>
</dbReference>
<dbReference type="PROSITE" id="PS51257">
    <property type="entry name" value="PROKAR_LIPOPROTEIN"/>
    <property type="match status" value="1"/>
</dbReference>
<feature type="transmembrane region" description="Helical" evidence="7">
    <location>
        <begin position="52"/>
        <end position="74"/>
    </location>
</feature>
<dbReference type="PRINTS" id="PR00344">
    <property type="entry name" value="BCTRLSENSOR"/>
</dbReference>
<dbReference type="GO" id="GO:0016301">
    <property type="term" value="F:kinase activity"/>
    <property type="evidence" value="ECO:0007669"/>
    <property type="project" value="UniProtKB-KW"/>
</dbReference>
<dbReference type="PANTHER" id="PTHR43711:SF26">
    <property type="entry name" value="SENSOR HISTIDINE KINASE RCSC"/>
    <property type="match status" value="1"/>
</dbReference>
<dbReference type="Pfam" id="PF02518">
    <property type="entry name" value="HATPase_c"/>
    <property type="match status" value="1"/>
</dbReference>
<evidence type="ECO:0000256" key="7">
    <source>
        <dbReference type="SAM" id="Phobius"/>
    </source>
</evidence>
<dbReference type="SMART" id="SM00387">
    <property type="entry name" value="HATPase_c"/>
    <property type="match status" value="1"/>
</dbReference>
<evidence type="ECO:0000256" key="1">
    <source>
        <dbReference type="ARBA" id="ARBA00000085"/>
    </source>
</evidence>
<keyword evidence="7" id="KW-0472">Membrane</keyword>
<dbReference type="InterPro" id="IPR036097">
    <property type="entry name" value="HisK_dim/P_sf"/>
</dbReference>
<feature type="transmembrane region" description="Helical" evidence="7">
    <location>
        <begin position="147"/>
        <end position="163"/>
    </location>
</feature>
<keyword evidence="7" id="KW-0812">Transmembrane</keyword>
<feature type="transmembrane region" description="Helical" evidence="7">
    <location>
        <begin position="178"/>
        <end position="198"/>
    </location>
</feature>
<dbReference type="Gene3D" id="1.10.287.130">
    <property type="match status" value="1"/>
</dbReference>
<keyword evidence="10" id="KW-1185">Reference proteome</keyword>
<evidence type="ECO:0000256" key="3">
    <source>
        <dbReference type="ARBA" id="ARBA00022553"/>
    </source>
</evidence>
<evidence type="ECO:0000256" key="4">
    <source>
        <dbReference type="ARBA" id="ARBA00022679"/>
    </source>
</evidence>
<feature type="transmembrane region" description="Helical" evidence="7">
    <location>
        <begin position="112"/>
        <end position="135"/>
    </location>
</feature>
<dbReference type="InterPro" id="IPR004358">
    <property type="entry name" value="Sig_transdc_His_kin-like_C"/>
</dbReference>
<dbReference type="SUPFAM" id="SSF47384">
    <property type="entry name" value="Homodimeric domain of signal transducing histidine kinase"/>
    <property type="match status" value="1"/>
</dbReference>
<name>A0ABR7K141_9FIRM</name>
<evidence type="ECO:0000259" key="8">
    <source>
        <dbReference type="PROSITE" id="PS50109"/>
    </source>
</evidence>
<feature type="transmembrane region" description="Helical" evidence="7">
    <location>
        <begin position="207"/>
        <end position="227"/>
    </location>
</feature>
<dbReference type="InterPro" id="IPR003594">
    <property type="entry name" value="HATPase_dom"/>
</dbReference>
<evidence type="ECO:0000313" key="10">
    <source>
        <dbReference type="Proteomes" id="UP000611796"/>
    </source>
</evidence>